<evidence type="ECO:0000313" key="1">
    <source>
        <dbReference type="EMBL" id="KMU88663.1"/>
    </source>
</evidence>
<gene>
    <name evidence="1" type="ORF">CIHG_06604</name>
</gene>
<dbReference type="EMBL" id="DS017006">
    <property type="protein sequence ID" value="KMU88663.1"/>
    <property type="molecule type" value="Genomic_DNA"/>
</dbReference>
<dbReference type="STRING" id="396776.A0A0J8UMA8"/>
<proteinExistence type="predicted"/>
<dbReference type="Proteomes" id="UP000054563">
    <property type="component" value="Unassembled WGS sequence"/>
</dbReference>
<protein>
    <submittedName>
        <fullName evidence="1">Uncharacterized protein</fullName>
    </submittedName>
</protein>
<reference evidence="2" key="1">
    <citation type="journal article" date="2010" name="Genome Res.">
        <title>Population genomic sequencing of Coccidioides fungi reveals recent hybridization and transposon control.</title>
        <authorList>
            <person name="Neafsey D.E."/>
            <person name="Barker B.M."/>
            <person name="Sharpton T.J."/>
            <person name="Stajich J.E."/>
            <person name="Park D.J."/>
            <person name="Whiston E."/>
            <person name="Hung C.-Y."/>
            <person name="McMahan C."/>
            <person name="White J."/>
            <person name="Sykes S."/>
            <person name="Heiman D."/>
            <person name="Young S."/>
            <person name="Zeng Q."/>
            <person name="Abouelleil A."/>
            <person name="Aftuck L."/>
            <person name="Bessette D."/>
            <person name="Brown A."/>
            <person name="FitzGerald M."/>
            <person name="Lui A."/>
            <person name="Macdonald J.P."/>
            <person name="Priest M."/>
            <person name="Orbach M.J."/>
            <person name="Galgiani J.N."/>
            <person name="Kirkland T.N."/>
            <person name="Cole G.T."/>
            <person name="Birren B.W."/>
            <person name="Henn M.R."/>
            <person name="Taylor J.W."/>
            <person name="Rounsley S.D."/>
        </authorList>
    </citation>
    <scope>NUCLEOTIDE SEQUENCE [LARGE SCALE GENOMIC DNA]</scope>
    <source>
        <strain evidence="2">H538.4</strain>
    </source>
</reference>
<name>A0A0J8UMA8_COCIT</name>
<dbReference type="AlphaFoldDB" id="A0A0J8UMA8"/>
<sequence>MRRISPLSVENDLKTSGELMVPRRLQAILHRARLWSPMAMMMTMTMRTTSTITNTAFSLIEELLLLASRAHSVCGGPKAVRGVWDQIKPLWRPEAQRLKDIVAPVTLNMLDVITTNSNRVAFDKFDSSEKTAESHDRDVATLFQTLERAARAAACLMRTAPKTTGLPTKARYPGITDSESSVFNMATG</sequence>
<organism evidence="1 2">
    <name type="scientific">Coccidioides immitis H538.4</name>
    <dbReference type="NCBI Taxonomy" id="396776"/>
    <lineage>
        <taxon>Eukaryota</taxon>
        <taxon>Fungi</taxon>
        <taxon>Dikarya</taxon>
        <taxon>Ascomycota</taxon>
        <taxon>Pezizomycotina</taxon>
        <taxon>Eurotiomycetes</taxon>
        <taxon>Eurotiomycetidae</taxon>
        <taxon>Onygenales</taxon>
        <taxon>Onygenaceae</taxon>
        <taxon>Coccidioides</taxon>
    </lineage>
</organism>
<dbReference type="VEuPathDB" id="FungiDB:CIHG_06604"/>
<accession>A0A0J8UMA8</accession>
<evidence type="ECO:0000313" key="2">
    <source>
        <dbReference type="Proteomes" id="UP000054563"/>
    </source>
</evidence>